<organism evidence="2 3">
    <name type="scientific">Caerostris darwini</name>
    <dbReference type="NCBI Taxonomy" id="1538125"/>
    <lineage>
        <taxon>Eukaryota</taxon>
        <taxon>Metazoa</taxon>
        <taxon>Ecdysozoa</taxon>
        <taxon>Arthropoda</taxon>
        <taxon>Chelicerata</taxon>
        <taxon>Arachnida</taxon>
        <taxon>Araneae</taxon>
        <taxon>Araneomorphae</taxon>
        <taxon>Entelegynae</taxon>
        <taxon>Araneoidea</taxon>
        <taxon>Araneidae</taxon>
        <taxon>Caerostris</taxon>
    </lineage>
</organism>
<name>A0AAV4RDG9_9ARAC</name>
<protein>
    <submittedName>
        <fullName evidence="2">Uncharacterized protein</fullName>
    </submittedName>
</protein>
<feature type="compositionally biased region" description="Polar residues" evidence="1">
    <location>
        <begin position="149"/>
        <end position="160"/>
    </location>
</feature>
<evidence type="ECO:0000313" key="2">
    <source>
        <dbReference type="EMBL" id="GIY18726.1"/>
    </source>
</evidence>
<feature type="region of interest" description="Disordered" evidence="1">
    <location>
        <begin position="100"/>
        <end position="164"/>
    </location>
</feature>
<feature type="compositionally biased region" description="Polar residues" evidence="1">
    <location>
        <begin position="100"/>
        <end position="128"/>
    </location>
</feature>
<dbReference type="EMBL" id="BPLQ01005940">
    <property type="protein sequence ID" value="GIY18726.1"/>
    <property type="molecule type" value="Genomic_DNA"/>
</dbReference>
<accession>A0AAV4RDG9</accession>
<feature type="compositionally biased region" description="Basic and acidic residues" evidence="1">
    <location>
        <begin position="129"/>
        <end position="148"/>
    </location>
</feature>
<comment type="caution">
    <text evidence="2">The sequence shown here is derived from an EMBL/GenBank/DDBJ whole genome shotgun (WGS) entry which is preliminary data.</text>
</comment>
<sequence length="253" mass="28208">MDSDLINFEVHSPISSDTSIENETENVPIIQNEALDLAIPNQGRYQQVYNNELALLNQGGITDVTGLPTNATGLSINDQRLNRMEEMLYNSQLQLGASTSQLQQGASTSQLQQGASTSQLQQGASTSGVHEHESSMKDVEFQRQKEGRPSTTRNEGSQTFRPRRALELKPNVLKRAGDTFDQWAKCLKTEGDVEKLALLTEEEYDVIRRIIEIGETVAENKEMKEAIPDVLHVRDHGGIESILDSKEFQRSSH</sequence>
<evidence type="ECO:0000256" key="1">
    <source>
        <dbReference type="SAM" id="MobiDB-lite"/>
    </source>
</evidence>
<keyword evidence="3" id="KW-1185">Reference proteome</keyword>
<dbReference type="Proteomes" id="UP001054837">
    <property type="component" value="Unassembled WGS sequence"/>
</dbReference>
<evidence type="ECO:0000313" key="3">
    <source>
        <dbReference type="Proteomes" id="UP001054837"/>
    </source>
</evidence>
<proteinExistence type="predicted"/>
<gene>
    <name evidence="2" type="ORF">CDAR_32661</name>
</gene>
<reference evidence="2 3" key="1">
    <citation type="submission" date="2021-06" db="EMBL/GenBank/DDBJ databases">
        <title>Caerostris darwini draft genome.</title>
        <authorList>
            <person name="Kono N."/>
            <person name="Arakawa K."/>
        </authorList>
    </citation>
    <scope>NUCLEOTIDE SEQUENCE [LARGE SCALE GENOMIC DNA]</scope>
</reference>
<dbReference type="AlphaFoldDB" id="A0AAV4RDG9"/>